<comment type="caution">
    <text evidence="1">The sequence shown here is derived from an EMBL/GenBank/DDBJ whole genome shotgun (WGS) entry which is preliminary data.</text>
</comment>
<evidence type="ECO:0000313" key="2">
    <source>
        <dbReference type="Proteomes" id="UP000812287"/>
    </source>
</evidence>
<sequence>MLMRTGLYFVLRRSCARIFRGISTEALHYAERVLHVENLPVGYNVSTILDTIKAGTQIEKIRPQKTRISVYFYDQNCASRCLKANGGSPLSLKVAYAEGRIPSSVVASLGRYHASRILTIDHVPREFDVQDLKKPVRDRMESFDYDEAKAQLEISFLDTSTAFNIRNVLHENWKFEKSLFDYIHDDKHSFFPDWYRTEENDAVGPLKRSVELRCITSPTTAETCQAWTNRFDELSPTLVSASLVPKREIMYLAFATEAGADQFVKMFQIKSAKTGVEMELLARDHTIHPSLITALSLGASRSLVFTLNQEQYQILQKKDCRRLFSKMGRTSRVSVQFPPEALKGELIVQFDHIFSAMGAIHRLMVPGVLPDLKGSHVNFRGAHQLKYLVVQ</sequence>
<accession>A0A9P7VFC2</accession>
<dbReference type="GeneID" id="66101979"/>
<organism evidence="1 2">
    <name type="scientific">Guyanagaster necrorhizus</name>
    <dbReference type="NCBI Taxonomy" id="856835"/>
    <lineage>
        <taxon>Eukaryota</taxon>
        <taxon>Fungi</taxon>
        <taxon>Dikarya</taxon>
        <taxon>Basidiomycota</taxon>
        <taxon>Agaricomycotina</taxon>
        <taxon>Agaricomycetes</taxon>
        <taxon>Agaricomycetidae</taxon>
        <taxon>Agaricales</taxon>
        <taxon>Marasmiineae</taxon>
        <taxon>Physalacriaceae</taxon>
        <taxon>Guyanagaster</taxon>
    </lineage>
</organism>
<dbReference type="EMBL" id="MU250598">
    <property type="protein sequence ID" value="KAG7439365.1"/>
    <property type="molecule type" value="Genomic_DNA"/>
</dbReference>
<keyword evidence="2" id="KW-1185">Reference proteome</keyword>
<protein>
    <submittedName>
        <fullName evidence="1">Uncharacterized protein</fullName>
    </submittedName>
</protein>
<dbReference type="AlphaFoldDB" id="A0A9P7VFC2"/>
<dbReference type="RefSeq" id="XP_043032865.1">
    <property type="nucleotide sequence ID" value="XM_043179685.1"/>
</dbReference>
<gene>
    <name evidence="1" type="ORF">BT62DRAFT_1081636</name>
</gene>
<dbReference type="OrthoDB" id="2901406at2759"/>
<evidence type="ECO:0000313" key="1">
    <source>
        <dbReference type="EMBL" id="KAG7439365.1"/>
    </source>
</evidence>
<name>A0A9P7VFC2_9AGAR</name>
<proteinExistence type="predicted"/>
<dbReference type="Proteomes" id="UP000812287">
    <property type="component" value="Unassembled WGS sequence"/>
</dbReference>
<reference evidence="1" key="1">
    <citation type="submission" date="2020-11" db="EMBL/GenBank/DDBJ databases">
        <title>Adaptations for nitrogen fixation in a non-lichenized fungal sporocarp promotes dispersal by wood-feeding termites.</title>
        <authorList>
            <consortium name="DOE Joint Genome Institute"/>
            <person name="Koch R.A."/>
            <person name="Yoon G."/>
            <person name="Arayal U."/>
            <person name="Lail K."/>
            <person name="Amirebrahimi M."/>
            <person name="Labutti K."/>
            <person name="Lipzen A."/>
            <person name="Riley R."/>
            <person name="Barry K."/>
            <person name="Henrissat B."/>
            <person name="Grigoriev I.V."/>
            <person name="Herr J.R."/>
            <person name="Aime M.C."/>
        </authorList>
    </citation>
    <scope>NUCLEOTIDE SEQUENCE</scope>
    <source>
        <strain evidence="1">MCA 3950</strain>
    </source>
</reference>